<sequence>MHSEPDLHFQPHMSSKYGFGLDVVQDTGCDAGPHPCVCVTCYGCDALEGYGFDDLGSGSGPGLPALQAKTLVQAPF</sequence>
<organism evidence="1 2">
    <name type="scientific">Plutella xylostella</name>
    <name type="common">Diamondback moth</name>
    <name type="synonym">Plutella maculipennis</name>
    <dbReference type="NCBI Taxonomy" id="51655"/>
    <lineage>
        <taxon>Eukaryota</taxon>
        <taxon>Metazoa</taxon>
        <taxon>Ecdysozoa</taxon>
        <taxon>Arthropoda</taxon>
        <taxon>Hexapoda</taxon>
        <taxon>Insecta</taxon>
        <taxon>Pterygota</taxon>
        <taxon>Neoptera</taxon>
        <taxon>Endopterygota</taxon>
        <taxon>Lepidoptera</taxon>
        <taxon>Glossata</taxon>
        <taxon>Ditrysia</taxon>
        <taxon>Yponomeutoidea</taxon>
        <taxon>Plutellidae</taxon>
        <taxon>Plutella</taxon>
    </lineage>
</organism>
<comment type="caution">
    <text evidence="1">The sequence shown here is derived from an EMBL/GenBank/DDBJ whole genome shotgun (WGS) entry which is preliminary data.</text>
</comment>
<gene>
    <name evidence="1" type="ORF">JYU34_002556</name>
</gene>
<dbReference type="EMBL" id="JAHIBW010000004">
    <property type="protein sequence ID" value="KAG7311512.1"/>
    <property type="molecule type" value="Genomic_DNA"/>
</dbReference>
<keyword evidence="2" id="KW-1185">Reference proteome</keyword>
<dbReference type="Proteomes" id="UP000823941">
    <property type="component" value="Chromosome 4"/>
</dbReference>
<accession>A0ABQ7R2I1</accession>
<name>A0ABQ7R2I1_PLUXY</name>
<protein>
    <submittedName>
        <fullName evidence="1">Uncharacterized protein</fullName>
    </submittedName>
</protein>
<reference evidence="1 2" key="1">
    <citation type="submission" date="2021-06" db="EMBL/GenBank/DDBJ databases">
        <title>A haploid diamondback moth (Plutella xylostella L.) genome assembly resolves 31 chromosomes and identifies a diamide resistance mutation.</title>
        <authorList>
            <person name="Ward C.M."/>
            <person name="Perry K.D."/>
            <person name="Baker G."/>
            <person name="Powis K."/>
            <person name="Heckel D.G."/>
            <person name="Baxter S.W."/>
        </authorList>
    </citation>
    <scope>NUCLEOTIDE SEQUENCE [LARGE SCALE GENOMIC DNA]</scope>
    <source>
        <strain evidence="1 2">LV</strain>
        <tissue evidence="1">Single pupa</tissue>
    </source>
</reference>
<evidence type="ECO:0000313" key="2">
    <source>
        <dbReference type="Proteomes" id="UP000823941"/>
    </source>
</evidence>
<evidence type="ECO:0000313" key="1">
    <source>
        <dbReference type="EMBL" id="KAG7311512.1"/>
    </source>
</evidence>
<proteinExistence type="predicted"/>